<proteinExistence type="predicted"/>
<accession>A0A317CBD9</accession>
<keyword evidence="2" id="KW-1185">Reference proteome</keyword>
<dbReference type="Proteomes" id="UP000245506">
    <property type="component" value="Unassembled WGS sequence"/>
</dbReference>
<dbReference type="InterPro" id="IPR021390">
    <property type="entry name" value="DUF3025"/>
</dbReference>
<evidence type="ECO:0000313" key="1">
    <source>
        <dbReference type="EMBL" id="PWQ95856.1"/>
    </source>
</evidence>
<sequence length="298" mass="34754">MPRCFNPVMTNFFMFSQKIDAEKEWDADFVALSPIFEPLEYLAKKYSHFDNQWPALEDYQSELSSLPEPIKVLSGQSIKIVAQAGKPGHFHEHYAPRIYLTGEIQTRTENWHDFFQFLTWFMFPKTKAVINSLHIPAAKARIENNEDPGRRSPIENMLSLFDEGGAVIISSDESMLQMIRDFQWKELFWERREELEAKLKLVTFGHALYEKGLSTYIGMTANCILIHVDESVMQQGERAQLDYIDTELAQILQSAEIYKKPKDLSPFPLLGLPGWHEDNEIETFYDNERYFRPGRKKA</sequence>
<name>A0A317CBD9_9GAMM</name>
<organism evidence="1 2">
    <name type="scientific">Leucothrix arctica</name>
    <dbReference type="NCBI Taxonomy" id="1481894"/>
    <lineage>
        <taxon>Bacteria</taxon>
        <taxon>Pseudomonadati</taxon>
        <taxon>Pseudomonadota</taxon>
        <taxon>Gammaproteobacteria</taxon>
        <taxon>Thiotrichales</taxon>
        <taxon>Thiotrichaceae</taxon>
        <taxon>Leucothrix</taxon>
    </lineage>
</organism>
<evidence type="ECO:0000313" key="2">
    <source>
        <dbReference type="Proteomes" id="UP000245506"/>
    </source>
</evidence>
<gene>
    <name evidence="1" type="ORF">DKT75_10755</name>
</gene>
<dbReference type="Pfam" id="PF11227">
    <property type="entry name" value="DUF3025"/>
    <property type="match status" value="1"/>
</dbReference>
<protein>
    <recommendedName>
        <fullName evidence="3">DUF3025 domain-containing protein</fullName>
    </recommendedName>
</protein>
<dbReference type="EMBL" id="QGKL01000031">
    <property type="protein sequence ID" value="PWQ95856.1"/>
    <property type="molecule type" value="Genomic_DNA"/>
</dbReference>
<dbReference type="AlphaFoldDB" id="A0A317CBD9"/>
<reference evidence="1 2" key="1">
    <citation type="submission" date="2018-05" db="EMBL/GenBank/DDBJ databases">
        <title>Leucothrix arctica sp. nov., isolated from Arctic seawater.</title>
        <authorList>
            <person name="Choi A."/>
            <person name="Baek K."/>
        </authorList>
    </citation>
    <scope>NUCLEOTIDE SEQUENCE [LARGE SCALE GENOMIC DNA]</scope>
    <source>
        <strain evidence="1 2">IMCC9719</strain>
    </source>
</reference>
<comment type="caution">
    <text evidence="1">The sequence shown here is derived from an EMBL/GenBank/DDBJ whole genome shotgun (WGS) entry which is preliminary data.</text>
</comment>
<evidence type="ECO:0008006" key="3">
    <source>
        <dbReference type="Google" id="ProtNLM"/>
    </source>
</evidence>